<feature type="region of interest" description="Disordered" evidence="1">
    <location>
        <begin position="231"/>
        <end position="296"/>
    </location>
</feature>
<feature type="compositionally biased region" description="Polar residues" evidence="1">
    <location>
        <begin position="280"/>
        <end position="295"/>
    </location>
</feature>
<name>A0A0G4HZE5_9ALVE</name>
<protein>
    <submittedName>
        <fullName evidence="2">Uncharacterized protein</fullName>
    </submittedName>
</protein>
<evidence type="ECO:0000313" key="2">
    <source>
        <dbReference type="EMBL" id="CEM49960.1"/>
    </source>
</evidence>
<accession>A0A0G4HZE5</accession>
<dbReference type="PhylomeDB" id="A0A0G4HZE5"/>
<feature type="compositionally biased region" description="Basic and acidic residues" evidence="1">
    <location>
        <begin position="231"/>
        <end position="243"/>
    </location>
</feature>
<organism evidence="2">
    <name type="scientific">Chromera velia CCMP2878</name>
    <dbReference type="NCBI Taxonomy" id="1169474"/>
    <lineage>
        <taxon>Eukaryota</taxon>
        <taxon>Sar</taxon>
        <taxon>Alveolata</taxon>
        <taxon>Colpodellida</taxon>
        <taxon>Chromeraceae</taxon>
        <taxon>Chromera</taxon>
    </lineage>
</organism>
<feature type="compositionally biased region" description="Acidic residues" evidence="1">
    <location>
        <begin position="246"/>
        <end position="259"/>
    </location>
</feature>
<evidence type="ECO:0000256" key="1">
    <source>
        <dbReference type="SAM" id="MobiDB-lite"/>
    </source>
</evidence>
<dbReference type="VEuPathDB" id="CryptoDB:Cvel_33983"/>
<dbReference type="EMBL" id="CDMZ01004510">
    <property type="protein sequence ID" value="CEM49960.1"/>
    <property type="molecule type" value="Genomic_DNA"/>
</dbReference>
<reference evidence="2" key="1">
    <citation type="submission" date="2014-11" db="EMBL/GenBank/DDBJ databases">
        <authorList>
            <person name="Otto D Thomas"/>
            <person name="Naeem Raeece"/>
        </authorList>
    </citation>
    <scope>NUCLEOTIDE SEQUENCE</scope>
</reference>
<sequence length="340" mass="39047">MAHCEWCNRNLTDKKSLKKHQKGCQVYLLALTHFDRTGEWISAPFRIPPAWDGVYLDERKQPYSVFEYVENLHADILRKIKYVDLVSFGQEASFAEDLNKLKAALQKLSADEPLFPSYLEGDRHVVKRYAKSTGDLNDRFIQKRMKKLPCGIFVLDLEQMLRDLLRLSEVKEKWKAAPLVDPEEELPDEMKSIFDGDVYRTHPLVIEWSTDQQYPDRHKWSAAVVADEWERENSGRAEARVQQEEGIGEEEDEGEEDDPFSFGGDDSDWAWFNPDDDGASPSTSAQASPRGSLESQLDAELLQQVAEGRVLEEKWVFFRMANDDTTLQDPLSHSSGRSTV</sequence>
<proteinExistence type="predicted"/>
<dbReference type="AlphaFoldDB" id="A0A0G4HZE5"/>
<gene>
    <name evidence="2" type="ORF">Cvel_33983</name>
</gene>